<dbReference type="InterPro" id="IPR036249">
    <property type="entry name" value="Thioredoxin-like_sf"/>
</dbReference>
<gene>
    <name evidence="1" type="ORF">Enr13x_72970</name>
</gene>
<proteinExistence type="predicted"/>
<dbReference type="Gene3D" id="3.40.30.10">
    <property type="entry name" value="Glutaredoxin"/>
    <property type="match status" value="1"/>
</dbReference>
<dbReference type="AlphaFoldDB" id="A0A518I2T0"/>
<dbReference type="OrthoDB" id="287639at2"/>
<keyword evidence="2" id="KW-1185">Reference proteome</keyword>
<evidence type="ECO:0000313" key="1">
    <source>
        <dbReference type="EMBL" id="QDV47388.1"/>
    </source>
</evidence>
<accession>A0A518I2T0</accession>
<dbReference type="SUPFAM" id="SSF52833">
    <property type="entry name" value="Thioredoxin-like"/>
    <property type="match status" value="1"/>
</dbReference>
<organism evidence="1 2">
    <name type="scientific">Stieleria neptunia</name>
    <dbReference type="NCBI Taxonomy" id="2527979"/>
    <lineage>
        <taxon>Bacteria</taxon>
        <taxon>Pseudomonadati</taxon>
        <taxon>Planctomycetota</taxon>
        <taxon>Planctomycetia</taxon>
        <taxon>Pirellulales</taxon>
        <taxon>Pirellulaceae</taxon>
        <taxon>Stieleria</taxon>
    </lineage>
</organism>
<reference evidence="1 2" key="1">
    <citation type="submission" date="2019-03" db="EMBL/GenBank/DDBJ databases">
        <title>Deep-cultivation of Planctomycetes and their phenomic and genomic characterization uncovers novel biology.</title>
        <authorList>
            <person name="Wiegand S."/>
            <person name="Jogler M."/>
            <person name="Boedeker C."/>
            <person name="Pinto D."/>
            <person name="Vollmers J."/>
            <person name="Rivas-Marin E."/>
            <person name="Kohn T."/>
            <person name="Peeters S.H."/>
            <person name="Heuer A."/>
            <person name="Rast P."/>
            <person name="Oberbeckmann S."/>
            <person name="Bunk B."/>
            <person name="Jeske O."/>
            <person name="Meyerdierks A."/>
            <person name="Storesund J.E."/>
            <person name="Kallscheuer N."/>
            <person name="Luecker S."/>
            <person name="Lage O.M."/>
            <person name="Pohl T."/>
            <person name="Merkel B.J."/>
            <person name="Hornburger P."/>
            <person name="Mueller R.-W."/>
            <person name="Bruemmer F."/>
            <person name="Labrenz M."/>
            <person name="Spormann A.M."/>
            <person name="Op den Camp H."/>
            <person name="Overmann J."/>
            <person name="Amann R."/>
            <person name="Jetten M.S.M."/>
            <person name="Mascher T."/>
            <person name="Medema M.H."/>
            <person name="Devos D.P."/>
            <person name="Kaster A.-K."/>
            <person name="Ovreas L."/>
            <person name="Rohde M."/>
            <person name="Galperin M.Y."/>
            <person name="Jogler C."/>
        </authorList>
    </citation>
    <scope>NUCLEOTIDE SEQUENCE [LARGE SCALE GENOMIC DNA]</scope>
    <source>
        <strain evidence="1 2">Enr13</strain>
    </source>
</reference>
<evidence type="ECO:0000313" key="2">
    <source>
        <dbReference type="Proteomes" id="UP000319004"/>
    </source>
</evidence>
<protein>
    <submittedName>
        <fullName evidence="1">Uncharacterized protein</fullName>
    </submittedName>
</protein>
<dbReference type="RefSeq" id="WP_145391486.1">
    <property type="nucleotide sequence ID" value="NZ_CP037423.1"/>
</dbReference>
<name>A0A518I2T0_9BACT</name>
<sequence length="240" mass="26233">MVRLIKSILTIVVGTVLLIPIVLAGLKATGNLPRPLIDRAVNHLPIELTSAVGLRSADPVVLGEWPPVRGDKFPDLVLTDQTGQTVHLSDFAGKIILVEYAAIPCQGCQAFAGGKQHGAFGHHTVQSGLESIEHYARQYAGVTLGSEDVVFVQVLLYGDSVSAPTQAEVAGWAEHFQMDREANQIVLRGDPSMLSRETYEMIPGFHLIDRDFVLRSDSCGHHPHDDLYKDLLPMLRTLAR</sequence>
<dbReference type="Proteomes" id="UP000319004">
    <property type="component" value="Chromosome"/>
</dbReference>
<dbReference type="KEGG" id="snep:Enr13x_72970"/>
<dbReference type="EMBL" id="CP037423">
    <property type="protein sequence ID" value="QDV47388.1"/>
    <property type="molecule type" value="Genomic_DNA"/>
</dbReference>